<dbReference type="InterPro" id="IPR035952">
    <property type="entry name" value="Rhomboid-like_sf"/>
</dbReference>
<dbReference type="InterPro" id="IPR002610">
    <property type="entry name" value="Peptidase_S54_rhomboid-like"/>
</dbReference>
<feature type="domain" description="Peptidase S54 rhomboid" evidence="9">
    <location>
        <begin position="74"/>
        <end position="214"/>
    </location>
</feature>
<gene>
    <name evidence="10" type="ORF">C6Y53_10295</name>
</gene>
<feature type="transmembrane region" description="Helical" evidence="8">
    <location>
        <begin position="140"/>
        <end position="160"/>
    </location>
</feature>
<dbReference type="Proteomes" id="UP000237655">
    <property type="component" value="Chromosome"/>
</dbReference>
<keyword evidence="4" id="KW-0378">Hydrolase</keyword>
<proteinExistence type="predicted"/>
<evidence type="ECO:0000256" key="3">
    <source>
        <dbReference type="ARBA" id="ARBA00022692"/>
    </source>
</evidence>
<evidence type="ECO:0000256" key="4">
    <source>
        <dbReference type="ARBA" id="ARBA00022801"/>
    </source>
</evidence>
<keyword evidence="11" id="KW-1185">Reference proteome</keyword>
<dbReference type="Gene3D" id="1.20.1540.10">
    <property type="entry name" value="Rhomboid-like"/>
    <property type="match status" value="1"/>
</dbReference>
<evidence type="ECO:0000313" key="10">
    <source>
        <dbReference type="EMBL" id="AVO38053.1"/>
    </source>
</evidence>
<dbReference type="AlphaFoldDB" id="A0A2S0MQS4"/>
<evidence type="ECO:0000256" key="2">
    <source>
        <dbReference type="ARBA" id="ARBA00022670"/>
    </source>
</evidence>
<keyword evidence="6 8" id="KW-1133">Transmembrane helix</keyword>
<evidence type="ECO:0000313" key="11">
    <source>
        <dbReference type="Proteomes" id="UP000237655"/>
    </source>
</evidence>
<protein>
    <submittedName>
        <fullName evidence="10">Rhomboid family intramembrane serine protease</fullName>
    </submittedName>
</protein>
<sequence>MEQQDNEMAVNPLPPVIAALFLVIIGIEVTFFLGNHGMIGGPQAVGWRLAAVQKYAFSGEILDWMIATGRWPAEHMIRFLSYPFVHGGFGHALIAGVILLAMGKMVGDLFGSLATLVIFLASAVGGALAYGLILDDPLPLLGAFPAVYGLIGAYTFILWVSLGSIGANQVNAFRLIALLMAIQLVFGLLFDTSNDWLADLAGFGTGFLLSFVVSPGGWARVRARIRRG</sequence>
<keyword evidence="5" id="KW-0720">Serine protease</keyword>
<feature type="transmembrane region" description="Helical" evidence="8">
    <location>
        <begin position="172"/>
        <end position="190"/>
    </location>
</feature>
<keyword evidence="7 8" id="KW-0472">Membrane</keyword>
<dbReference type="GO" id="GO:0016020">
    <property type="term" value="C:membrane"/>
    <property type="evidence" value="ECO:0007669"/>
    <property type="project" value="UniProtKB-SubCell"/>
</dbReference>
<dbReference type="PANTHER" id="PTHR22936">
    <property type="entry name" value="RHOMBOID-RELATED"/>
    <property type="match status" value="1"/>
</dbReference>
<feature type="transmembrane region" description="Helical" evidence="8">
    <location>
        <begin position="79"/>
        <end position="101"/>
    </location>
</feature>
<reference evidence="11" key="1">
    <citation type="submission" date="2018-03" db="EMBL/GenBank/DDBJ databases">
        <title>Genomic analysis of the strain SH-1 isolated from shrimp intestine.</title>
        <authorList>
            <person name="Kim Y.-S."/>
            <person name="Kim S.-E."/>
            <person name="Kim K.-H."/>
        </authorList>
    </citation>
    <scope>NUCLEOTIDE SEQUENCE [LARGE SCALE GENOMIC DNA]</scope>
    <source>
        <strain evidence="11">SH-1</strain>
    </source>
</reference>
<evidence type="ECO:0000256" key="7">
    <source>
        <dbReference type="ARBA" id="ARBA00023136"/>
    </source>
</evidence>
<dbReference type="GO" id="GO:0004252">
    <property type="term" value="F:serine-type endopeptidase activity"/>
    <property type="evidence" value="ECO:0007669"/>
    <property type="project" value="InterPro"/>
</dbReference>
<accession>A0A2S0MQS4</accession>
<dbReference type="RefSeq" id="WP_106472369.1">
    <property type="nucleotide sequence ID" value="NZ_CP027665.1"/>
</dbReference>
<name>A0A2S0MQS4_9RHOB</name>
<evidence type="ECO:0000256" key="6">
    <source>
        <dbReference type="ARBA" id="ARBA00022989"/>
    </source>
</evidence>
<keyword evidence="2 10" id="KW-0645">Protease</keyword>
<evidence type="ECO:0000256" key="1">
    <source>
        <dbReference type="ARBA" id="ARBA00004141"/>
    </source>
</evidence>
<dbReference type="InterPro" id="IPR022764">
    <property type="entry name" value="Peptidase_S54_rhomboid_dom"/>
</dbReference>
<dbReference type="SUPFAM" id="SSF144091">
    <property type="entry name" value="Rhomboid-like"/>
    <property type="match status" value="1"/>
</dbReference>
<dbReference type="PANTHER" id="PTHR22936:SF69">
    <property type="entry name" value="RHOMBOID-LIKE PROTEIN"/>
    <property type="match status" value="1"/>
</dbReference>
<evidence type="ECO:0000259" key="9">
    <source>
        <dbReference type="Pfam" id="PF01694"/>
    </source>
</evidence>
<evidence type="ECO:0000256" key="5">
    <source>
        <dbReference type="ARBA" id="ARBA00022825"/>
    </source>
</evidence>
<evidence type="ECO:0000256" key="8">
    <source>
        <dbReference type="SAM" id="Phobius"/>
    </source>
</evidence>
<feature type="transmembrane region" description="Helical" evidence="8">
    <location>
        <begin position="12"/>
        <end position="33"/>
    </location>
</feature>
<dbReference type="Pfam" id="PF01694">
    <property type="entry name" value="Rhomboid"/>
    <property type="match status" value="1"/>
</dbReference>
<dbReference type="KEGG" id="thas:C6Y53_10295"/>
<feature type="transmembrane region" description="Helical" evidence="8">
    <location>
        <begin position="113"/>
        <end position="134"/>
    </location>
</feature>
<comment type="subcellular location">
    <subcellularLocation>
        <location evidence="1">Membrane</location>
        <topology evidence="1">Multi-pass membrane protein</topology>
    </subcellularLocation>
</comment>
<organism evidence="10 11">
    <name type="scientific">Pukyongiella litopenaei</name>
    <dbReference type="NCBI Taxonomy" id="2605946"/>
    <lineage>
        <taxon>Bacteria</taxon>
        <taxon>Pseudomonadati</taxon>
        <taxon>Pseudomonadota</taxon>
        <taxon>Alphaproteobacteria</taxon>
        <taxon>Rhodobacterales</taxon>
        <taxon>Paracoccaceae</taxon>
        <taxon>Pukyongiella</taxon>
    </lineage>
</organism>
<feature type="transmembrane region" description="Helical" evidence="8">
    <location>
        <begin position="196"/>
        <end position="218"/>
    </location>
</feature>
<keyword evidence="3 8" id="KW-0812">Transmembrane</keyword>
<dbReference type="EMBL" id="CP027665">
    <property type="protein sequence ID" value="AVO38053.1"/>
    <property type="molecule type" value="Genomic_DNA"/>
</dbReference>
<dbReference type="GO" id="GO:0006508">
    <property type="term" value="P:proteolysis"/>
    <property type="evidence" value="ECO:0007669"/>
    <property type="project" value="UniProtKB-KW"/>
</dbReference>